<feature type="domain" description="Cyclin C-terminal" evidence="7">
    <location>
        <begin position="233"/>
        <end position="354"/>
    </location>
</feature>
<keyword evidence="3" id="KW-0131">Cell cycle</keyword>
<evidence type="ECO:0000256" key="3">
    <source>
        <dbReference type="ARBA" id="ARBA00023306"/>
    </source>
</evidence>
<dbReference type="FunFam" id="1.10.472.10:FF:000001">
    <property type="entry name" value="G2/mitotic-specific cyclin"/>
    <property type="match status" value="1"/>
</dbReference>
<dbReference type="Pfam" id="PF02984">
    <property type="entry name" value="Cyclin_C"/>
    <property type="match status" value="1"/>
</dbReference>
<keyword evidence="9" id="KW-1185">Reference proteome</keyword>
<dbReference type="Pfam" id="PF00134">
    <property type="entry name" value="Cyclin_N"/>
    <property type="match status" value="1"/>
</dbReference>
<organism evidence="8 9">
    <name type="scientific">Zophobas morio</name>
    <dbReference type="NCBI Taxonomy" id="2755281"/>
    <lineage>
        <taxon>Eukaryota</taxon>
        <taxon>Metazoa</taxon>
        <taxon>Ecdysozoa</taxon>
        <taxon>Arthropoda</taxon>
        <taxon>Hexapoda</taxon>
        <taxon>Insecta</taxon>
        <taxon>Pterygota</taxon>
        <taxon>Neoptera</taxon>
        <taxon>Endopterygota</taxon>
        <taxon>Coleoptera</taxon>
        <taxon>Polyphaga</taxon>
        <taxon>Cucujiformia</taxon>
        <taxon>Tenebrionidae</taxon>
        <taxon>Zophobas</taxon>
    </lineage>
</organism>
<sequence length="366" mass="42106">MAHRHRDVVPTLTAKAGKSHRIKQINLTKRPPLDELSNKLNNNKPEIKKPDAAKEPKEAPKPVQPAKKENHPTIKAFSTSQLMGAPELDSETSSNPQMVSEYQADIFKYLHEMELKYPIREDFLKNHKSTFQMRAILVNWLIPVHEHFRLCPETLHMCISLTDRYLQDNTQVGRDTLQLVGTSALMIACKYEEIFYPELQDFKSVCDNCFSTEEILKMEISILKTLQYNLGKPLPIHFLKRYSRLADVKLEQHNLSKYLLELALLDHNVSHVRPSLQAAAACCLSIAIFRNASCPSKVWTTRLAQYSNCQYSEFEHVVVKFARLLIAAESSKHKSVQQKYADSKYNKVSLDHKLKGFLVRKLARLH</sequence>
<dbReference type="InterPro" id="IPR013763">
    <property type="entry name" value="Cyclin-like_dom"/>
</dbReference>
<gene>
    <name evidence="8" type="ORF">Zmor_002941</name>
</gene>
<dbReference type="AlphaFoldDB" id="A0AA38M0Q0"/>
<feature type="compositionally biased region" description="Basic and acidic residues" evidence="5">
    <location>
        <begin position="45"/>
        <end position="72"/>
    </location>
</feature>
<feature type="domain" description="Cyclin-like" evidence="6">
    <location>
        <begin position="139"/>
        <end position="224"/>
    </location>
</feature>
<evidence type="ECO:0000259" key="7">
    <source>
        <dbReference type="SMART" id="SM01332"/>
    </source>
</evidence>
<keyword evidence="2 4" id="KW-0195">Cyclin</keyword>
<dbReference type="PANTHER" id="PTHR10177">
    <property type="entry name" value="CYCLINS"/>
    <property type="match status" value="1"/>
</dbReference>
<feature type="domain" description="Cyclin-like" evidence="6">
    <location>
        <begin position="237"/>
        <end position="327"/>
    </location>
</feature>
<evidence type="ECO:0000256" key="4">
    <source>
        <dbReference type="RuleBase" id="RU000383"/>
    </source>
</evidence>
<dbReference type="GO" id="GO:0044772">
    <property type="term" value="P:mitotic cell cycle phase transition"/>
    <property type="evidence" value="ECO:0007669"/>
    <property type="project" value="InterPro"/>
</dbReference>
<dbReference type="Gene3D" id="1.10.472.10">
    <property type="entry name" value="Cyclin-like"/>
    <property type="match status" value="2"/>
</dbReference>
<dbReference type="SUPFAM" id="SSF47954">
    <property type="entry name" value="Cyclin-like"/>
    <property type="match status" value="2"/>
</dbReference>
<protein>
    <submittedName>
        <fullName evidence="8">Uncharacterized protein</fullName>
    </submittedName>
</protein>
<dbReference type="InterPro" id="IPR039361">
    <property type="entry name" value="Cyclin"/>
</dbReference>
<evidence type="ECO:0000313" key="8">
    <source>
        <dbReference type="EMBL" id="KAJ3639590.1"/>
    </source>
</evidence>
<dbReference type="CDD" id="cd20507">
    <property type="entry name" value="CYCLIN_CCNB1-like_rpt1"/>
    <property type="match status" value="1"/>
</dbReference>
<dbReference type="InterPro" id="IPR046965">
    <property type="entry name" value="Cyclin_A/B-like"/>
</dbReference>
<dbReference type="GO" id="GO:0051301">
    <property type="term" value="P:cell division"/>
    <property type="evidence" value="ECO:0007669"/>
    <property type="project" value="UniProtKB-KW"/>
</dbReference>
<name>A0AA38M0Q0_9CUCU</name>
<comment type="caution">
    <text evidence="8">The sequence shown here is derived from an EMBL/GenBank/DDBJ whole genome shotgun (WGS) entry which is preliminary data.</text>
</comment>
<accession>A0AA38M0Q0</accession>
<dbReference type="EMBL" id="JALNTZ010000010">
    <property type="protein sequence ID" value="KAJ3639590.1"/>
    <property type="molecule type" value="Genomic_DNA"/>
</dbReference>
<dbReference type="InterPro" id="IPR004367">
    <property type="entry name" value="Cyclin_C-dom"/>
</dbReference>
<feature type="region of interest" description="Disordered" evidence="5">
    <location>
        <begin position="1"/>
        <end position="73"/>
    </location>
</feature>
<dbReference type="GO" id="GO:0005634">
    <property type="term" value="C:nucleus"/>
    <property type="evidence" value="ECO:0007669"/>
    <property type="project" value="UniProtKB-ARBA"/>
</dbReference>
<reference evidence="8" key="1">
    <citation type="journal article" date="2023" name="G3 (Bethesda)">
        <title>Whole genome assemblies of Zophobas morio and Tenebrio molitor.</title>
        <authorList>
            <person name="Kaur S."/>
            <person name="Stinson S.A."/>
            <person name="diCenzo G.C."/>
        </authorList>
    </citation>
    <scope>NUCLEOTIDE SEQUENCE</scope>
    <source>
        <strain evidence="8">QUZm001</strain>
    </source>
</reference>
<dbReference type="GO" id="GO:0016538">
    <property type="term" value="F:cyclin-dependent protein serine/threonine kinase regulator activity"/>
    <property type="evidence" value="ECO:0007669"/>
    <property type="project" value="InterPro"/>
</dbReference>
<evidence type="ECO:0000256" key="1">
    <source>
        <dbReference type="ARBA" id="ARBA00022618"/>
    </source>
</evidence>
<evidence type="ECO:0000256" key="5">
    <source>
        <dbReference type="SAM" id="MobiDB-lite"/>
    </source>
</evidence>
<evidence type="ECO:0000259" key="6">
    <source>
        <dbReference type="SMART" id="SM00385"/>
    </source>
</evidence>
<dbReference type="Proteomes" id="UP001168821">
    <property type="component" value="Unassembled WGS sequence"/>
</dbReference>
<dbReference type="InterPro" id="IPR036915">
    <property type="entry name" value="Cyclin-like_sf"/>
</dbReference>
<dbReference type="InterPro" id="IPR006671">
    <property type="entry name" value="Cyclin_N"/>
</dbReference>
<dbReference type="SMART" id="SM01332">
    <property type="entry name" value="Cyclin_C"/>
    <property type="match status" value="1"/>
</dbReference>
<dbReference type="SMART" id="SM00385">
    <property type="entry name" value="CYCLIN"/>
    <property type="match status" value="2"/>
</dbReference>
<evidence type="ECO:0000313" key="9">
    <source>
        <dbReference type="Proteomes" id="UP001168821"/>
    </source>
</evidence>
<evidence type="ECO:0000256" key="2">
    <source>
        <dbReference type="ARBA" id="ARBA00023127"/>
    </source>
</evidence>
<keyword evidence="1" id="KW-0132">Cell division</keyword>
<comment type="similarity">
    <text evidence="4">Belongs to the cyclin family.</text>
</comment>
<dbReference type="PIRSF" id="PIRSF001771">
    <property type="entry name" value="Cyclin_A_B_D_E"/>
    <property type="match status" value="1"/>
</dbReference>
<proteinExistence type="inferred from homology"/>